<name>A0ABV0QQT9_9TELE</name>
<evidence type="ECO:0000313" key="2">
    <source>
        <dbReference type="Proteomes" id="UP001434883"/>
    </source>
</evidence>
<gene>
    <name evidence="1" type="ORF">XENOCAPTIV_009257</name>
</gene>
<evidence type="ECO:0000313" key="1">
    <source>
        <dbReference type="EMBL" id="MEQ2198196.1"/>
    </source>
</evidence>
<comment type="caution">
    <text evidence="1">The sequence shown here is derived from an EMBL/GenBank/DDBJ whole genome shotgun (WGS) entry which is preliminary data.</text>
</comment>
<dbReference type="EMBL" id="JAHRIN010018908">
    <property type="protein sequence ID" value="MEQ2198196.1"/>
    <property type="molecule type" value="Genomic_DNA"/>
</dbReference>
<accession>A0ABV0QQT9</accession>
<sequence length="156" mass="17093">MAFSMCNMGLYPGCYCQGGPSAASQVICCSFACPVNKNLVPPPGIWFGGGKKLDSGTAPTRLWLWPCKRVGRCALYRIPSPTSLFRFTRHSDLQPFGRAKTGLANARLPAEKRVEHVLMAVTLAAARRLGALHHRLKPTGHIHLQHFVAPNETMLL</sequence>
<organism evidence="1 2">
    <name type="scientific">Xenoophorus captivus</name>
    <dbReference type="NCBI Taxonomy" id="1517983"/>
    <lineage>
        <taxon>Eukaryota</taxon>
        <taxon>Metazoa</taxon>
        <taxon>Chordata</taxon>
        <taxon>Craniata</taxon>
        <taxon>Vertebrata</taxon>
        <taxon>Euteleostomi</taxon>
        <taxon>Actinopterygii</taxon>
        <taxon>Neopterygii</taxon>
        <taxon>Teleostei</taxon>
        <taxon>Neoteleostei</taxon>
        <taxon>Acanthomorphata</taxon>
        <taxon>Ovalentaria</taxon>
        <taxon>Atherinomorphae</taxon>
        <taxon>Cyprinodontiformes</taxon>
        <taxon>Goodeidae</taxon>
        <taxon>Xenoophorus</taxon>
    </lineage>
</organism>
<reference evidence="1 2" key="1">
    <citation type="submission" date="2021-06" db="EMBL/GenBank/DDBJ databases">
        <authorList>
            <person name="Palmer J.M."/>
        </authorList>
    </citation>
    <scope>NUCLEOTIDE SEQUENCE [LARGE SCALE GENOMIC DNA]</scope>
    <source>
        <strain evidence="1 2">XC_2019</strain>
        <tissue evidence="1">Muscle</tissue>
    </source>
</reference>
<dbReference type="Proteomes" id="UP001434883">
    <property type="component" value="Unassembled WGS sequence"/>
</dbReference>
<proteinExistence type="predicted"/>
<protein>
    <submittedName>
        <fullName evidence="1">Uncharacterized protein</fullName>
    </submittedName>
</protein>
<keyword evidence="2" id="KW-1185">Reference proteome</keyword>